<evidence type="ECO:0000256" key="5">
    <source>
        <dbReference type="ARBA" id="ARBA00022777"/>
    </source>
</evidence>
<keyword evidence="10" id="KW-1185">Reference proteome</keyword>
<dbReference type="Gene3D" id="1.10.287.130">
    <property type="match status" value="1"/>
</dbReference>
<comment type="catalytic activity">
    <reaction evidence="1">
        <text>ATP + protein L-histidine = ADP + protein N-phospho-L-histidine.</text>
        <dbReference type="EC" id="2.7.13.3"/>
    </reaction>
</comment>
<dbReference type="SUPFAM" id="SSF47384">
    <property type="entry name" value="Homodimeric domain of signal transducing histidine kinase"/>
    <property type="match status" value="1"/>
</dbReference>
<dbReference type="PANTHER" id="PTHR43304">
    <property type="entry name" value="PHYTOCHROME-LIKE PROTEIN CPH1"/>
    <property type="match status" value="1"/>
</dbReference>
<dbReference type="CDD" id="cd00082">
    <property type="entry name" value="HisKA"/>
    <property type="match status" value="1"/>
</dbReference>
<keyword evidence="4 9" id="KW-0808">Transferase</keyword>
<dbReference type="SMART" id="SM00388">
    <property type="entry name" value="HisKA"/>
    <property type="match status" value="1"/>
</dbReference>
<sequence>MNQQPLKQNKQLPKKIIVQRTTYAQIPQQIKYYDINQKLESKVSQGAAEIVHIAKELAAKNRELKKANKQLENFAYTVSHDLQEPLRSINMFTQLLEKEYAAKLDGQAQEYMSYITGSAMRMQTMIRDVLDYSRAGKNEQNWQNVDLNQLVATILIDLQATIQETEAKIIISHLPIVLVKPTAISQLLRNLISNSIKFRSNQKPHIEIASQLQDNQWLITVKDNGMGIESEYQDKIFQAFKRLHSQEQYSGNGIGLAICQKIVECHQGYIGVQSQLGKGSTFYFTLPLTYHS</sequence>
<dbReference type="Gene3D" id="3.30.565.10">
    <property type="entry name" value="Histidine kinase-like ATPase, C-terminal domain"/>
    <property type="match status" value="1"/>
</dbReference>
<dbReference type="SMART" id="SM00387">
    <property type="entry name" value="HATPase_c"/>
    <property type="match status" value="1"/>
</dbReference>
<dbReference type="EMBL" id="CAACVJ010000290">
    <property type="protein sequence ID" value="VEP15700.1"/>
    <property type="molecule type" value="Genomic_DNA"/>
</dbReference>
<reference evidence="9 10" key="1">
    <citation type="submission" date="2019-01" db="EMBL/GenBank/DDBJ databases">
        <authorList>
            <person name="Brito A."/>
        </authorList>
    </citation>
    <scope>NUCLEOTIDE SEQUENCE [LARGE SCALE GENOMIC DNA]</scope>
    <source>
        <strain evidence="9">1</strain>
    </source>
</reference>
<feature type="coiled-coil region" evidence="7">
    <location>
        <begin position="50"/>
        <end position="77"/>
    </location>
</feature>
<organism evidence="9 10">
    <name type="scientific">Hyella patelloides LEGE 07179</name>
    <dbReference type="NCBI Taxonomy" id="945734"/>
    <lineage>
        <taxon>Bacteria</taxon>
        <taxon>Bacillati</taxon>
        <taxon>Cyanobacteriota</taxon>
        <taxon>Cyanophyceae</taxon>
        <taxon>Pleurocapsales</taxon>
        <taxon>Hyellaceae</taxon>
        <taxon>Hyella</taxon>
    </lineage>
</organism>
<keyword evidence="7" id="KW-0175">Coiled coil</keyword>
<dbReference type="InterPro" id="IPR003594">
    <property type="entry name" value="HATPase_dom"/>
</dbReference>
<feature type="domain" description="Histidine kinase" evidence="8">
    <location>
        <begin position="77"/>
        <end position="290"/>
    </location>
</feature>
<proteinExistence type="predicted"/>
<dbReference type="Pfam" id="PF02518">
    <property type="entry name" value="HATPase_c"/>
    <property type="match status" value="1"/>
</dbReference>
<dbReference type="OrthoDB" id="9778628at2"/>
<protein>
    <recommendedName>
        <fullName evidence="2">histidine kinase</fullName>
        <ecNumber evidence="2">2.7.13.3</ecNumber>
    </recommendedName>
</protein>
<dbReference type="EC" id="2.7.13.3" evidence="2"/>
<dbReference type="PROSITE" id="PS50109">
    <property type="entry name" value="HIS_KIN"/>
    <property type="match status" value="1"/>
</dbReference>
<keyword evidence="5" id="KW-0418">Kinase</keyword>
<dbReference type="RefSeq" id="WP_144865658.1">
    <property type="nucleotide sequence ID" value="NZ_LR213796.1"/>
</dbReference>
<dbReference type="InterPro" id="IPR052162">
    <property type="entry name" value="Sensor_kinase/Photoreceptor"/>
</dbReference>
<evidence type="ECO:0000313" key="10">
    <source>
        <dbReference type="Proteomes" id="UP000320055"/>
    </source>
</evidence>
<dbReference type="AlphaFoldDB" id="A0A563VWA2"/>
<dbReference type="Pfam" id="PF00512">
    <property type="entry name" value="HisKA"/>
    <property type="match status" value="1"/>
</dbReference>
<dbReference type="SUPFAM" id="SSF55874">
    <property type="entry name" value="ATPase domain of HSP90 chaperone/DNA topoisomerase II/histidine kinase"/>
    <property type="match status" value="1"/>
</dbReference>
<dbReference type="Proteomes" id="UP000320055">
    <property type="component" value="Unassembled WGS sequence"/>
</dbReference>
<dbReference type="InterPro" id="IPR036097">
    <property type="entry name" value="HisK_dim/P_sf"/>
</dbReference>
<evidence type="ECO:0000259" key="8">
    <source>
        <dbReference type="PROSITE" id="PS50109"/>
    </source>
</evidence>
<evidence type="ECO:0000256" key="2">
    <source>
        <dbReference type="ARBA" id="ARBA00012438"/>
    </source>
</evidence>
<dbReference type="InterPro" id="IPR003661">
    <property type="entry name" value="HisK_dim/P_dom"/>
</dbReference>
<dbReference type="InterPro" id="IPR004358">
    <property type="entry name" value="Sig_transdc_His_kin-like_C"/>
</dbReference>
<accession>A0A563VWA2</accession>
<gene>
    <name evidence="9" type="ORF">H1P_360035</name>
</gene>
<dbReference type="PRINTS" id="PR00344">
    <property type="entry name" value="BCTRLSENSOR"/>
</dbReference>
<name>A0A563VWA2_9CYAN</name>
<evidence type="ECO:0000313" key="9">
    <source>
        <dbReference type="EMBL" id="VEP15700.1"/>
    </source>
</evidence>
<keyword evidence="6" id="KW-0902">Two-component regulatory system</keyword>
<evidence type="ECO:0000256" key="3">
    <source>
        <dbReference type="ARBA" id="ARBA00022553"/>
    </source>
</evidence>
<dbReference type="InterPro" id="IPR036890">
    <property type="entry name" value="HATPase_C_sf"/>
</dbReference>
<dbReference type="PANTHER" id="PTHR43304:SF1">
    <property type="entry name" value="PAC DOMAIN-CONTAINING PROTEIN"/>
    <property type="match status" value="1"/>
</dbReference>
<evidence type="ECO:0000256" key="6">
    <source>
        <dbReference type="ARBA" id="ARBA00023012"/>
    </source>
</evidence>
<evidence type="ECO:0000256" key="7">
    <source>
        <dbReference type="SAM" id="Coils"/>
    </source>
</evidence>
<evidence type="ECO:0000256" key="4">
    <source>
        <dbReference type="ARBA" id="ARBA00022679"/>
    </source>
</evidence>
<dbReference type="FunFam" id="3.30.565.10:FF:000006">
    <property type="entry name" value="Sensor histidine kinase WalK"/>
    <property type="match status" value="1"/>
</dbReference>
<dbReference type="GO" id="GO:0000155">
    <property type="term" value="F:phosphorelay sensor kinase activity"/>
    <property type="evidence" value="ECO:0007669"/>
    <property type="project" value="InterPro"/>
</dbReference>
<dbReference type="InterPro" id="IPR005467">
    <property type="entry name" value="His_kinase_dom"/>
</dbReference>
<keyword evidence="3" id="KW-0597">Phosphoprotein</keyword>
<evidence type="ECO:0000256" key="1">
    <source>
        <dbReference type="ARBA" id="ARBA00000085"/>
    </source>
</evidence>